<sequence length="277" mass="31917">MPDGISPAPILTEREALETCIAYIELANEGQGDVTFQGTYLMMKFMFEALNAGRTLRDALWEDRFLPKLKETQEKADLLDPDIARAFGLMADALHTTSDTLDGNEGFFFWVSYLSTIMDKMVNERKDRSESLKVPVWIVRDRLLEAIYKKMLVVRQVVNSGGSSESYHQWDIEANIAKNCFCYLPVKTNILSRTFALGLQIGRDDVWGEARVHAERLAAYILDERCRGQPANLLDPNGIRIKPEDLAWAWGKEGRHFLNYWWEKDPDTLWPRYYNPV</sequence>
<organism evidence="1 2">
    <name type="scientific">Tritonibacter litoralis</name>
    <dbReference type="NCBI Taxonomy" id="2662264"/>
    <lineage>
        <taxon>Bacteria</taxon>
        <taxon>Pseudomonadati</taxon>
        <taxon>Pseudomonadota</taxon>
        <taxon>Alphaproteobacteria</taxon>
        <taxon>Rhodobacterales</taxon>
        <taxon>Paracoccaceae</taxon>
        <taxon>Tritonibacter</taxon>
    </lineage>
</organism>
<comment type="caution">
    <text evidence="1">The sequence shown here is derived from an EMBL/GenBank/DDBJ whole genome shotgun (WGS) entry which is preliminary data.</text>
</comment>
<evidence type="ECO:0000313" key="1">
    <source>
        <dbReference type="EMBL" id="MQQ10279.1"/>
    </source>
</evidence>
<dbReference type="Proteomes" id="UP000444174">
    <property type="component" value="Unassembled WGS sequence"/>
</dbReference>
<protein>
    <submittedName>
        <fullName evidence="1">Uncharacterized protein</fullName>
    </submittedName>
</protein>
<keyword evidence="2" id="KW-1185">Reference proteome</keyword>
<proteinExistence type="predicted"/>
<evidence type="ECO:0000313" key="2">
    <source>
        <dbReference type="Proteomes" id="UP000444174"/>
    </source>
</evidence>
<reference evidence="1 2" key="1">
    <citation type="submission" date="2019-10" db="EMBL/GenBank/DDBJ databases">
        <title>Epibacterium sp. nov., isolated from seawater.</title>
        <authorList>
            <person name="Zhang X."/>
            <person name="Li N."/>
        </authorList>
    </citation>
    <scope>NUCLEOTIDE SEQUENCE [LARGE SCALE GENOMIC DNA]</scope>
    <source>
        <strain evidence="1 2">SM1979</strain>
    </source>
</reference>
<name>A0A843YM55_9RHOB</name>
<dbReference type="RefSeq" id="WP_153217252.1">
    <property type="nucleotide sequence ID" value="NZ_WIBF01000013.1"/>
</dbReference>
<dbReference type="AlphaFoldDB" id="A0A843YM55"/>
<gene>
    <name evidence="1" type="ORF">GFB49_17565</name>
</gene>
<dbReference type="EMBL" id="WIBF01000013">
    <property type="protein sequence ID" value="MQQ10279.1"/>
    <property type="molecule type" value="Genomic_DNA"/>
</dbReference>
<accession>A0A843YM55</accession>